<dbReference type="PANTHER" id="PTHR35936:SF17">
    <property type="entry name" value="ARGININE-BINDING EXTRACELLULAR PROTEIN ARTP"/>
    <property type="match status" value="1"/>
</dbReference>
<proteinExistence type="predicted"/>
<keyword evidence="6" id="KW-1185">Reference proteome</keyword>
<dbReference type="InterPro" id="IPR001320">
    <property type="entry name" value="Iontro_rcpt_C"/>
</dbReference>
<dbReference type="Pfam" id="PF00497">
    <property type="entry name" value="SBP_bac_3"/>
    <property type="match status" value="1"/>
</dbReference>
<sequence>MKKMLKIMALLLVITTVVFAAGCSDKAAESTEEGAVEEAPIAAEEESNVEQSASAEDMPTYIVGTEAQFPPFEIVDSGGNVIGFDIDLLNAIAEDQGFKVEYLDQDFAGLIPALQTGNIDIIASGMTITEEREEQVDFSEPYITAGLALAVTVDNDEIQSVDDLQGKTVAVQTGSTGYLKAEELKDAGAIAEIKDFPHVNEAIEELKIGGADAMINDLPVTEAFIAVQPGVIKIVGEPLNSESYGFAVRSGNTELLEMINAGLENVTASGKYDELLADLPNYMEE</sequence>
<evidence type="ECO:0000259" key="3">
    <source>
        <dbReference type="SMART" id="SM00062"/>
    </source>
</evidence>
<feature type="region of interest" description="Disordered" evidence="2">
    <location>
        <begin position="30"/>
        <end position="55"/>
    </location>
</feature>
<dbReference type="GeneID" id="24859472"/>
<dbReference type="HOGENOM" id="CLU_019602_18_2_2"/>
<dbReference type="InterPro" id="IPR001638">
    <property type="entry name" value="Solute-binding_3/MltF_N"/>
</dbReference>
<evidence type="ECO:0000256" key="2">
    <source>
        <dbReference type="SAM" id="MobiDB-lite"/>
    </source>
</evidence>
<evidence type="ECO:0000313" key="6">
    <source>
        <dbReference type="Proteomes" id="UP000033111"/>
    </source>
</evidence>
<name>A0A0E3P268_9EURY</name>
<gene>
    <name evidence="5" type="ORF">MSSIT_0699</name>
</gene>
<organism evidence="5 6">
    <name type="scientific">Methanosarcina siciliae T4/M</name>
    <dbReference type="NCBI Taxonomy" id="1434120"/>
    <lineage>
        <taxon>Archaea</taxon>
        <taxon>Methanobacteriati</taxon>
        <taxon>Methanobacteriota</taxon>
        <taxon>Stenosarchaea group</taxon>
        <taxon>Methanomicrobia</taxon>
        <taxon>Methanosarcinales</taxon>
        <taxon>Methanosarcinaceae</taxon>
        <taxon>Methanosarcina</taxon>
    </lineage>
</organism>
<evidence type="ECO:0000259" key="4">
    <source>
        <dbReference type="SMART" id="SM00079"/>
    </source>
</evidence>
<evidence type="ECO:0000313" key="5">
    <source>
        <dbReference type="EMBL" id="AKB27418.1"/>
    </source>
</evidence>
<dbReference type="OrthoDB" id="30671at2157"/>
<dbReference type="KEGG" id="msw:MSSIT_0699"/>
<dbReference type="GO" id="GO:0016020">
    <property type="term" value="C:membrane"/>
    <property type="evidence" value="ECO:0007669"/>
    <property type="project" value="InterPro"/>
</dbReference>
<dbReference type="SMART" id="SM00079">
    <property type="entry name" value="PBPe"/>
    <property type="match status" value="1"/>
</dbReference>
<reference evidence="5 6" key="1">
    <citation type="submission" date="2014-07" db="EMBL/GenBank/DDBJ databases">
        <title>Methanogenic archaea and the global carbon cycle.</title>
        <authorList>
            <person name="Henriksen J.R."/>
            <person name="Luke J."/>
            <person name="Reinhart S."/>
            <person name="Benedict M.N."/>
            <person name="Youngblut N.D."/>
            <person name="Metcalf M.E."/>
            <person name="Whitaker R.J."/>
            <person name="Metcalf W.W."/>
        </authorList>
    </citation>
    <scope>NUCLEOTIDE SEQUENCE [LARGE SCALE GENOMIC DNA]</scope>
    <source>
        <strain evidence="5 6">T4/M</strain>
    </source>
</reference>
<accession>A0A0E3P268</accession>
<dbReference type="PATRIC" id="fig|1434120.4.peg.889"/>
<dbReference type="Gene3D" id="3.40.190.10">
    <property type="entry name" value="Periplasmic binding protein-like II"/>
    <property type="match status" value="2"/>
</dbReference>
<feature type="domain" description="Solute-binding protein family 3/N-terminal" evidence="3">
    <location>
        <begin position="60"/>
        <end position="278"/>
    </location>
</feature>
<dbReference type="CDD" id="cd13624">
    <property type="entry name" value="PBP2_Arg_Lys_His"/>
    <property type="match status" value="1"/>
</dbReference>
<dbReference type="GO" id="GO:0015276">
    <property type="term" value="F:ligand-gated monoatomic ion channel activity"/>
    <property type="evidence" value="ECO:0007669"/>
    <property type="project" value="InterPro"/>
</dbReference>
<dbReference type="SMART" id="SM00062">
    <property type="entry name" value="PBPb"/>
    <property type="match status" value="1"/>
</dbReference>
<feature type="domain" description="Ionotropic glutamate receptor C-terminal" evidence="4">
    <location>
        <begin position="60"/>
        <end position="278"/>
    </location>
</feature>
<dbReference type="EMBL" id="CP009506">
    <property type="protein sequence ID" value="AKB27418.1"/>
    <property type="molecule type" value="Genomic_DNA"/>
</dbReference>
<dbReference type="SUPFAM" id="SSF53850">
    <property type="entry name" value="Periplasmic binding protein-like II"/>
    <property type="match status" value="1"/>
</dbReference>
<dbReference type="AlphaFoldDB" id="A0A0E3P268"/>
<evidence type="ECO:0000256" key="1">
    <source>
        <dbReference type="ARBA" id="ARBA00022729"/>
    </source>
</evidence>
<dbReference type="RefSeq" id="WP_048170123.1">
    <property type="nucleotide sequence ID" value="NZ_CP009506.1"/>
</dbReference>
<dbReference type="PROSITE" id="PS51257">
    <property type="entry name" value="PROKAR_LIPOPROTEIN"/>
    <property type="match status" value="1"/>
</dbReference>
<dbReference type="PANTHER" id="PTHR35936">
    <property type="entry name" value="MEMBRANE-BOUND LYTIC MUREIN TRANSGLYCOSYLASE F"/>
    <property type="match status" value="1"/>
</dbReference>
<dbReference type="Proteomes" id="UP000033111">
    <property type="component" value="Chromosome"/>
</dbReference>
<protein>
    <submittedName>
        <fullName evidence="5">Glutamine ABC transporter, periplasmic glutamine-binding protein</fullName>
    </submittedName>
</protein>
<keyword evidence="1" id="KW-0732">Signal</keyword>